<reference evidence="1 2" key="1">
    <citation type="submission" date="2020-01" db="EMBL/GenBank/DDBJ databases">
        <title>Isolation, characterization and genomic analysis of a lytic bacteriophage vB_CsaP_009 infecting Cronobacter.</title>
        <authorList>
            <person name="Soleimani-Delfan A."/>
            <person name="Shahin K."/>
            <person name="Barazandeh M."/>
            <person name="Komijani M."/>
        </authorList>
    </citation>
    <scope>NUCLEOTIDE SEQUENCE [LARGE SCALE GENOMIC DNA]</scope>
</reference>
<name>A0A679FFF6_9CAUD</name>
<dbReference type="KEGG" id="vg:55603563"/>
<dbReference type="RefSeq" id="YP_009833508.1">
    <property type="nucleotide sequence ID" value="NC_048664.1"/>
</dbReference>
<dbReference type="EMBL" id="LC519601">
    <property type="protein sequence ID" value="BBU72775.1"/>
    <property type="molecule type" value="Genomic_DNA"/>
</dbReference>
<proteinExistence type="predicted"/>
<protein>
    <submittedName>
        <fullName evidence="1">Uncharacterized protein</fullName>
    </submittedName>
</protein>
<organism evidence="1 2">
    <name type="scientific">Cronobacter phage vB_CsaP_009</name>
    <dbReference type="NCBI Taxonomy" id="2699738"/>
    <lineage>
        <taxon>Viruses</taxon>
        <taxon>Duplodnaviria</taxon>
        <taxon>Heunggongvirae</taxon>
        <taxon>Uroviricota</taxon>
        <taxon>Caudoviricetes</taxon>
        <taxon>Grimontviridae</taxon>
        <taxon>Privateervirus</taxon>
        <taxon>Privateervirus pv009</taxon>
    </lineage>
</organism>
<evidence type="ECO:0000313" key="2">
    <source>
        <dbReference type="Proteomes" id="UP000479051"/>
    </source>
</evidence>
<sequence length="71" mass="8589">MSTLSKKEINFLIKEARKEVKIYKFLNNGDALYLMFRHFYPDLSETIENESVFDENDFNKLKKMMVKNYVK</sequence>
<keyword evidence="2" id="KW-1185">Reference proteome</keyword>
<dbReference type="Proteomes" id="UP000479051">
    <property type="component" value="Segment"/>
</dbReference>
<accession>A0A679FFF6</accession>
<dbReference type="GeneID" id="55603563"/>
<evidence type="ECO:0000313" key="1">
    <source>
        <dbReference type="EMBL" id="BBU72775.1"/>
    </source>
</evidence>